<dbReference type="Proteomes" id="UP001153069">
    <property type="component" value="Unassembled WGS sequence"/>
</dbReference>
<sequence length="1961" mass="219806">MADNGTDNTSNDATTSTGSANDAAVVTLEEWANSLVGRDWEIFWADDGCCEKQQGHEEEEEESEDVEDWYDGHIDQIEELRDGNYSFRVRFVGDDTIYSMVLVPGRVRPSVRAWIKRSKAILGNQALAKTIKSVVDWENALPIDTRTLQDTPHLDILQNQIEQDTINTDNQHALMENAQQQHDTGDNATTPAAAGEARDLPEIQEFEEIKRLSYLLRSQQYLRTRLAPIGEEDNEGPSEAYVTHLLQCLTYLEQACQWYIASWKLHHTVFFNDNSQNDSTQQPTLLGEDFAVQRGLQEGRKVITQLLRVDTSLAGSKRRRPAENSPGGTRKTKRRRRNKSLMDYIKESERGCDTPNPEEDEFLSAEAVSNFVKQIQSNDNRWYTKHFGKMMQSLSSNIVEPLQAWRKLVEVALGEREATMEDTEGETSEDDEKSDDEGNPGPQQLKIYTHDEIEALLTKSNHDDVLRHFNLSRWQDRLRQKLSAVDEFETRCRTLLSLVYSKPEADISTKENDSIYQELGQLKARAASPTSSVANVSVSSQQVLDDAVAIRSWYLDLHRIEHAKERLVFVEQMATRASQLPRLSPTPTSSEEGSASTAPDPLFEQAVARLNQISQGHFDHLARFNEYRSILISRMGATETTDKDFTKLESVQIAVQELAKVPVLSMAEEMLLIRRDVLVWKSRAEQDLFKTSISFNELLAFKKSLDLILAGRSETRIPVIATTEANDEVNAEIRSFAADDVNAFCGTLVAAMNTKYTGSCAWKDRADAIIGAIKHHREQSTGSSQKTLAMVDLKRVSGLLREYEDLEIQFPEERSFLEDVSDTATKWSQDLLDFARDESRPLSELRLRLQETRQVGGRPAGIIIDPARHIVDVSLELLQWHKILVDAMKEATGYLRENQLMGKAAELQNSSSLFLLVSEGREILQVFADETGQKHMVDPTVALQLMSKALDSRRPMRVLARAKLESHPLCGSILDRLIREDEREGLPLKFLLLVYWNASVSDFVEKFGNKHETGTILTLVAAKNLMLERPILANSEGWGFLFSTREEQFVDLISRGDRLENEATKMLGAAKELLRGSWKQMEAIQIHLTSLQQILRQFRASFTKVGTVLALDKQLEQQLDYHSRVFGWVTRTFGYNFLHQVGCDLFPEKRISWDVLVALNERKPNDLEKMGDCAAISLRISELFEAASKWQEEITKVTKLSFRGGKRRGDVAPGADNEGAPQQTVSVETVYRLAKDPVLQTVAMPREAAVAEMLESARAFETHLHNFLGKDYAGADRAPYPNTRSLMGRSGEFLLYRLVGGSLYSSLTASLESISTMAQDVFADTPGKAAFEWIRKSVAWIESLRAAVTQVSYTADTVIERLVVTEADARAIWAAGKCFFLDIPEDLKKTLSAHRIFVSTNKTAERLKVVFKKGGAHHSVGGTVVRWLPILFDSLREDLKKLDSWKQSVTEVQKNFQDYSDERNGVFSDNDMTHLLGLSDEVAMLIEEGIGSLVVAPSKDVIDSMGDLQARLQEVLKRHQSSVSCGRINRFENPSDLVQDRFELCDALLARSSLEYDASDDAGVASHNLTVREGTFRETCRSCLKQSLVRAAELMGIHSTDDLVDLTLFASKAYDIEQEMFSRFQIAASANVMSNEYKTKARNLRWAFEYCVNPKLCLRVLLGEVEASELVSMTDEELVGDWKAPPGQVADVSDSQKRCETPPSEESSTADADSGAPNGSALNEGVPAISEATPEFETELKTEDIQEPTLLAASGSNDTASSMESFDPAGDSVSIQDRPDAPPSLAVSLVKSSLPSRKLHNSKTPSSSKASKKSKYLTGTSGRDAFVISVSKPIIKFKARFYTENDRQAGLNGLLPESFQERGRLRVDEFSKFVSGKLKGGKWVAIPIRMTLCSDEDAKKHKAYYKMYESNKRIAICAISENTKLFLVTPKFQRAATKAMGSNFAFVETSTYAIVLTKERV</sequence>
<evidence type="ECO:0000313" key="4">
    <source>
        <dbReference type="Proteomes" id="UP001153069"/>
    </source>
</evidence>
<feature type="region of interest" description="Disordered" evidence="1">
    <location>
        <begin position="1754"/>
        <end position="1816"/>
    </location>
</feature>
<feature type="region of interest" description="Disordered" evidence="1">
    <location>
        <begin position="314"/>
        <end position="340"/>
    </location>
</feature>
<feature type="region of interest" description="Disordered" evidence="1">
    <location>
        <begin position="1681"/>
        <end position="1725"/>
    </location>
</feature>
<feature type="domain" description="TFIIS central" evidence="2">
    <location>
        <begin position="1576"/>
        <end position="1679"/>
    </location>
</feature>
<keyword evidence="4" id="KW-1185">Reference proteome</keyword>
<feature type="compositionally biased region" description="Acidic residues" evidence="1">
    <location>
        <begin position="420"/>
        <end position="438"/>
    </location>
</feature>
<protein>
    <submittedName>
        <fullName evidence="3">Transcription factor S-II (TFIIS), central domain</fullName>
    </submittedName>
</protein>
<evidence type="ECO:0000259" key="2">
    <source>
        <dbReference type="Pfam" id="PF07500"/>
    </source>
</evidence>
<evidence type="ECO:0000313" key="3">
    <source>
        <dbReference type="EMBL" id="CAB9514346.1"/>
    </source>
</evidence>
<feature type="compositionally biased region" description="Polar residues" evidence="1">
    <location>
        <begin position="1754"/>
        <end position="1764"/>
    </location>
</feature>
<dbReference type="InterPro" id="IPR036575">
    <property type="entry name" value="TFIIS_cen_dom_sf"/>
</dbReference>
<gene>
    <name evidence="3" type="ORF">SEMRO_648_G181040.1</name>
</gene>
<accession>A0A9N8HHN2</accession>
<dbReference type="EMBL" id="CAICTM010000647">
    <property type="protein sequence ID" value="CAB9514346.1"/>
    <property type="molecule type" value="Genomic_DNA"/>
</dbReference>
<name>A0A9N8HHN2_9STRA</name>
<dbReference type="InterPro" id="IPR003618">
    <property type="entry name" value="TFIIS_cen_dom"/>
</dbReference>
<feature type="region of interest" description="Disordered" evidence="1">
    <location>
        <begin position="579"/>
        <end position="598"/>
    </location>
</feature>
<dbReference type="Pfam" id="PF07500">
    <property type="entry name" value="TFIIS_M"/>
    <property type="match status" value="1"/>
</dbReference>
<dbReference type="SUPFAM" id="SSF46942">
    <property type="entry name" value="Elongation factor TFIIS domain 2"/>
    <property type="match status" value="1"/>
</dbReference>
<comment type="caution">
    <text evidence="3">The sequence shown here is derived from an EMBL/GenBank/DDBJ whole genome shotgun (WGS) entry which is preliminary data.</text>
</comment>
<feature type="compositionally biased region" description="Basic residues" evidence="1">
    <location>
        <begin position="330"/>
        <end position="339"/>
    </location>
</feature>
<proteinExistence type="predicted"/>
<dbReference type="Gene3D" id="1.10.472.30">
    <property type="entry name" value="Transcription elongation factor S-II, central domain"/>
    <property type="match status" value="1"/>
</dbReference>
<reference evidence="3" key="1">
    <citation type="submission" date="2020-06" db="EMBL/GenBank/DDBJ databases">
        <authorList>
            <consortium name="Plant Systems Biology data submission"/>
        </authorList>
    </citation>
    <scope>NUCLEOTIDE SEQUENCE</scope>
    <source>
        <strain evidence="3">D6</strain>
    </source>
</reference>
<dbReference type="GO" id="GO:0006351">
    <property type="term" value="P:DNA-templated transcription"/>
    <property type="evidence" value="ECO:0007669"/>
    <property type="project" value="InterPro"/>
</dbReference>
<dbReference type="OrthoDB" id="44867at2759"/>
<organism evidence="3 4">
    <name type="scientific">Seminavis robusta</name>
    <dbReference type="NCBI Taxonomy" id="568900"/>
    <lineage>
        <taxon>Eukaryota</taxon>
        <taxon>Sar</taxon>
        <taxon>Stramenopiles</taxon>
        <taxon>Ochrophyta</taxon>
        <taxon>Bacillariophyta</taxon>
        <taxon>Bacillariophyceae</taxon>
        <taxon>Bacillariophycidae</taxon>
        <taxon>Naviculales</taxon>
        <taxon>Naviculaceae</taxon>
        <taxon>Seminavis</taxon>
    </lineage>
</organism>
<feature type="compositionally biased region" description="Polar residues" evidence="1">
    <location>
        <begin position="585"/>
        <end position="597"/>
    </location>
</feature>
<evidence type="ECO:0000256" key="1">
    <source>
        <dbReference type="SAM" id="MobiDB-lite"/>
    </source>
</evidence>
<feature type="region of interest" description="Disordered" evidence="1">
    <location>
        <begin position="416"/>
        <end position="444"/>
    </location>
</feature>